<organism evidence="2 3">
    <name type="scientific">Puccinia striiformis</name>
    <dbReference type="NCBI Taxonomy" id="27350"/>
    <lineage>
        <taxon>Eukaryota</taxon>
        <taxon>Fungi</taxon>
        <taxon>Dikarya</taxon>
        <taxon>Basidiomycota</taxon>
        <taxon>Pucciniomycotina</taxon>
        <taxon>Pucciniomycetes</taxon>
        <taxon>Pucciniales</taxon>
        <taxon>Pucciniaceae</taxon>
        <taxon>Puccinia</taxon>
    </lineage>
</organism>
<dbReference type="AlphaFoldDB" id="A0A2S4USD5"/>
<dbReference type="EMBL" id="PKSL01000185">
    <property type="protein sequence ID" value="POW00138.1"/>
    <property type="molecule type" value="Genomic_DNA"/>
</dbReference>
<gene>
    <name evidence="2" type="ORF">PSTT_13336</name>
</gene>
<proteinExistence type="predicted"/>
<reference evidence="2" key="1">
    <citation type="submission" date="2017-12" db="EMBL/GenBank/DDBJ databases">
        <title>Gene loss provides genomic basis for host adaptation in cereal stripe rust fungi.</title>
        <authorList>
            <person name="Xia C."/>
        </authorList>
    </citation>
    <scope>NUCLEOTIDE SEQUENCE [LARGE SCALE GENOMIC DNA]</scope>
    <source>
        <strain evidence="2">93-210</strain>
    </source>
</reference>
<evidence type="ECO:0000313" key="2">
    <source>
        <dbReference type="EMBL" id="POW00138.1"/>
    </source>
</evidence>
<comment type="caution">
    <text evidence="2">The sequence shown here is derived from an EMBL/GenBank/DDBJ whole genome shotgun (WGS) entry which is preliminary data.</text>
</comment>
<evidence type="ECO:0000256" key="1">
    <source>
        <dbReference type="SAM" id="MobiDB-lite"/>
    </source>
</evidence>
<name>A0A2S4USD5_9BASI</name>
<accession>A0A2S4USD5</accession>
<evidence type="ECO:0000313" key="3">
    <source>
        <dbReference type="Proteomes" id="UP000239156"/>
    </source>
</evidence>
<keyword evidence="3" id="KW-1185">Reference proteome</keyword>
<feature type="region of interest" description="Disordered" evidence="1">
    <location>
        <begin position="54"/>
        <end position="81"/>
    </location>
</feature>
<dbReference type="VEuPathDB" id="FungiDB:PSTT_13336"/>
<protein>
    <submittedName>
        <fullName evidence="2">Uncharacterized protein</fullName>
    </submittedName>
</protein>
<sequence>MHKKELHRGKGTCGNSYIHFTLEGSDSFGSIQTLFSTDQIPKHHICASRSFCGRRAEGPSNRPLPQGFQPPLPTTRKTKDP</sequence>
<dbReference type="Proteomes" id="UP000239156">
    <property type="component" value="Unassembled WGS sequence"/>
</dbReference>